<dbReference type="PANTHER" id="PTHR43464:SF19">
    <property type="entry name" value="UBIQUINONE BIOSYNTHESIS O-METHYLTRANSFERASE, MITOCHONDRIAL"/>
    <property type="match status" value="1"/>
</dbReference>
<reference evidence="6 10" key="1">
    <citation type="submission" date="2015-02" db="EMBL/GenBank/DDBJ databases">
        <title>Physiological reanalysis, assessment of diazotrophy, and genome sequences of multiple isolates of Streptomyces thermoautotrophicus.</title>
        <authorList>
            <person name="MacKellar D.C."/>
            <person name="Lieber L."/>
            <person name="Norman J."/>
            <person name="Bolger A."/>
            <person name="Tobin C."/>
            <person name="Murray J.W."/>
            <person name="Prell J."/>
        </authorList>
    </citation>
    <scope>NUCLEOTIDE SEQUENCE [LARGE SCALE GENOMIC DNA]</scope>
    <source>
        <strain evidence="6 10">UBT1</strain>
    </source>
</reference>
<keyword evidence="3" id="KW-0949">S-adenosyl-L-methionine</keyword>
<dbReference type="Proteomes" id="UP000070188">
    <property type="component" value="Unassembled WGS sequence"/>
</dbReference>
<dbReference type="Proteomes" id="UP000070659">
    <property type="component" value="Unassembled WGS sequence"/>
</dbReference>
<evidence type="ECO:0000313" key="5">
    <source>
        <dbReference type="EMBL" id="KWX01025.1"/>
    </source>
</evidence>
<keyword evidence="8" id="KW-1185">Reference proteome</keyword>
<dbReference type="STRING" id="1469144.LI90_2053"/>
<dbReference type="InterPro" id="IPR029063">
    <property type="entry name" value="SAM-dependent_MTases_sf"/>
</dbReference>
<evidence type="ECO:0000313" key="10">
    <source>
        <dbReference type="Proteomes" id="UP000070659"/>
    </source>
</evidence>
<evidence type="ECO:0000313" key="8">
    <source>
        <dbReference type="Proteomes" id="UP000070188"/>
    </source>
</evidence>
<evidence type="ECO:0000313" key="7">
    <source>
        <dbReference type="EMBL" id="KWX09069.1"/>
    </source>
</evidence>
<dbReference type="Gene3D" id="3.40.50.150">
    <property type="entry name" value="Vaccinia Virus protein VP39"/>
    <property type="match status" value="1"/>
</dbReference>
<dbReference type="GO" id="GO:0008168">
    <property type="term" value="F:methyltransferase activity"/>
    <property type="evidence" value="ECO:0007669"/>
    <property type="project" value="UniProtKB-KW"/>
</dbReference>
<dbReference type="AlphaFoldDB" id="A0A132N0F2"/>
<evidence type="ECO:0000256" key="1">
    <source>
        <dbReference type="ARBA" id="ARBA00022603"/>
    </source>
</evidence>
<dbReference type="EMBL" id="JYIK01000894">
    <property type="protein sequence ID" value="KWX09069.1"/>
    <property type="molecule type" value="Genomic_DNA"/>
</dbReference>
<reference evidence="8" key="3">
    <citation type="submission" date="2015-04" db="EMBL/GenBank/DDBJ databases">
        <title>Physiological reanalysis, assessment of diazotrophy, and genome sequences of multiple isolates of Streptomyces thermoautotrophicus.</title>
        <authorList>
            <person name="MacKellar D.C."/>
            <person name="Lieber L."/>
            <person name="Norman J."/>
            <person name="Bolger A."/>
            <person name="Tobin C."/>
            <person name="Murray J.W."/>
            <person name="Chang R."/>
            <person name="Ford T."/>
            <person name="Nguyen P.Q."/>
            <person name="Woodward J."/>
            <person name="Permingeat H."/>
            <person name="Joshi N.S."/>
            <person name="Silver P.A."/>
            <person name="Usadel B."/>
            <person name="Rutherford A.W."/>
            <person name="Friesen M."/>
            <person name="Prell J."/>
        </authorList>
    </citation>
    <scope>NUCLEOTIDE SEQUENCE [LARGE SCALE GENOMIC DNA]</scope>
    <source>
        <strain evidence="8">H1</strain>
    </source>
</reference>
<dbReference type="Proteomes" id="UP000070598">
    <property type="component" value="Unassembled WGS sequence"/>
</dbReference>
<feature type="domain" description="Methyltransferase" evidence="4">
    <location>
        <begin position="49"/>
        <end position="137"/>
    </location>
</feature>
<evidence type="ECO:0000313" key="9">
    <source>
        <dbReference type="Proteomes" id="UP000070598"/>
    </source>
</evidence>
<dbReference type="Gene3D" id="2.20.130.10">
    <property type="entry name" value="CAC2371-like domains"/>
    <property type="match status" value="1"/>
</dbReference>
<dbReference type="EMBL" id="JYIJ01000017">
    <property type="protein sequence ID" value="KWX03456.1"/>
    <property type="molecule type" value="Genomic_DNA"/>
</dbReference>
<keyword evidence="2 5" id="KW-0808">Transferase</keyword>
<dbReference type="InterPro" id="IPR041698">
    <property type="entry name" value="Methyltransf_25"/>
</dbReference>
<sequence>MTGDLEAANIAYRHPELYDQLHADPGHAKARIVEALIDAHGPAGARTLLDVGCGTGHDLEYLAKRFAVVGVDAQPRMVACARRVRPGLDLRVGDMRDLRLDRTFDTITCLGFTLAYLHTTPELRSAFATFAAHAHPGTLLVLQTPVAPVPPGPPRTARVEVAGRPARVTTSYTWDLRTQTTTLHRRWEFDDGETATDLIRRRVIFPRELELHLNLAGFELLDVFDDPADRSKVLTGPAAYTTARYLGS</sequence>
<reference evidence="5" key="4">
    <citation type="submission" date="2015-04" db="EMBL/GenBank/DDBJ databases">
        <title>Physiological reanalysis, assessment of diazotrophy, and genome sequences of multiple isolates of Streptomyces thermoautotrophicus.</title>
        <authorList>
            <person name="MacKellar D.C."/>
            <person name="Lieber L."/>
            <person name="Norman J."/>
            <person name="Bolger A."/>
            <person name="Tobin C."/>
            <person name="Murray J.W."/>
            <person name="Woodward J."/>
            <person name="Friesen M."/>
            <person name="Prell J."/>
        </authorList>
    </citation>
    <scope>NUCLEOTIDE SEQUENCE [LARGE SCALE GENOMIC DNA]</scope>
    <source>
        <strain evidence="5">H1</strain>
    </source>
</reference>
<gene>
    <name evidence="5" type="ORF">LI90_2053</name>
    <name evidence="6" type="ORF">TH66_11150</name>
    <name evidence="7" type="ORF">TR74_11845</name>
</gene>
<dbReference type="GO" id="GO:0032259">
    <property type="term" value="P:methylation"/>
    <property type="evidence" value="ECO:0007669"/>
    <property type="project" value="UniProtKB-KW"/>
</dbReference>
<dbReference type="RefSeq" id="WP_066887119.1">
    <property type="nucleotide sequence ID" value="NZ_JYIJ01000017.1"/>
</dbReference>
<name>A0A132N0F2_9ACTN</name>
<accession>A0A132N0F2</accession>
<proteinExistence type="predicted"/>
<protein>
    <submittedName>
        <fullName evidence="5">Methyltransferase type 12</fullName>
    </submittedName>
</protein>
<evidence type="ECO:0000256" key="2">
    <source>
        <dbReference type="ARBA" id="ARBA00022679"/>
    </source>
</evidence>
<organism evidence="6 10">
    <name type="scientific">Carbonactinospora thermoautotrophica</name>
    <dbReference type="NCBI Taxonomy" id="1469144"/>
    <lineage>
        <taxon>Bacteria</taxon>
        <taxon>Bacillati</taxon>
        <taxon>Actinomycetota</taxon>
        <taxon>Actinomycetes</taxon>
        <taxon>Kitasatosporales</taxon>
        <taxon>Carbonactinosporaceae</taxon>
        <taxon>Carbonactinospora</taxon>
    </lineage>
</organism>
<dbReference type="PATRIC" id="fig|1469144.10.peg.2227"/>
<dbReference type="EMBL" id="LAXD01000001">
    <property type="protein sequence ID" value="KWX01025.1"/>
    <property type="molecule type" value="Genomic_DNA"/>
</dbReference>
<dbReference type="SUPFAM" id="SSF53335">
    <property type="entry name" value="S-adenosyl-L-methionine-dependent methyltransferases"/>
    <property type="match status" value="1"/>
</dbReference>
<evidence type="ECO:0000313" key="6">
    <source>
        <dbReference type="EMBL" id="KWX03456.1"/>
    </source>
</evidence>
<comment type="caution">
    <text evidence="6">The sequence shown here is derived from an EMBL/GenBank/DDBJ whole genome shotgun (WGS) entry which is preliminary data.</text>
</comment>
<keyword evidence="1 5" id="KW-0489">Methyltransferase</keyword>
<evidence type="ECO:0000259" key="4">
    <source>
        <dbReference type="Pfam" id="PF13649"/>
    </source>
</evidence>
<dbReference type="Pfam" id="PF13649">
    <property type="entry name" value="Methyltransf_25"/>
    <property type="match status" value="1"/>
</dbReference>
<dbReference type="PANTHER" id="PTHR43464">
    <property type="entry name" value="METHYLTRANSFERASE"/>
    <property type="match status" value="1"/>
</dbReference>
<evidence type="ECO:0000256" key="3">
    <source>
        <dbReference type="ARBA" id="ARBA00022691"/>
    </source>
</evidence>
<reference evidence="9" key="2">
    <citation type="submission" date="2015-02" db="EMBL/GenBank/DDBJ databases">
        <title>Physiological reanalysis, assessment of diazotrophy, and genome sequences of multiple isolates of Streptomyces thermoautotrophicus.</title>
        <authorList>
            <person name="MacKellar D.C."/>
            <person name="Lieber L."/>
            <person name="Norman J."/>
            <person name="Bolger A."/>
            <person name="Tobin C."/>
            <person name="Murray J.W."/>
            <person name="Friesen M."/>
            <person name="Prell J."/>
        </authorList>
    </citation>
    <scope>NUCLEOTIDE SEQUENCE [LARGE SCALE GENOMIC DNA]</scope>
    <source>
        <strain evidence="9">UBT1</strain>
    </source>
</reference>
<dbReference type="CDD" id="cd02440">
    <property type="entry name" value="AdoMet_MTases"/>
    <property type="match status" value="1"/>
</dbReference>